<dbReference type="Proteomes" id="UP000499080">
    <property type="component" value="Unassembled WGS sequence"/>
</dbReference>
<reference evidence="1 2" key="1">
    <citation type="journal article" date="2019" name="Sci. Rep.">
        <title>Orb-weaving spider Araneus ventricosus genome elucidates the spidroin gene catalogue.</title>
        <authorList>
            <person name="Kono N."/>
            <person name="Nakamura H."/>
            <person name="Ohtoshi R."/>
            <person name="Moran D.A.P."/>
            <person name="Shinohara A."/>
            <person name="Yoshida Y."/>
            <person name="Fujiwara M."/>
            <person name="Mori M."/>
            <person name="Tomita M."/>
            <person name="Arakawa K."/>
        </authorList>
    </citation>
    <scope>NUCLEOTIDE SEQUENCE [LARGE SCALE GENOMIC DNA]</scope>
</reference>
<accession>A0A4Y2RIW4</accession>
<evidence type="ECO:0000313" key="2">
    <source>
        <dbReference type="Proteomes" id="UP000499080"/>
    </source>
</evidence>
<evidence type="ECO:0000313" key="1">
    <source>
        <dbReference type="EMBL" id="GBN75752.1"/>
    </source>
</evidence>
<comment type="caution">
    <text evidence="1">The sequence shown here is derived from an EMBL/GenBank/DDBJ whole genome shotgun (WGS) entry which is preliminary data.</text>
</comment>
<organism evidence="1 2">
    <name type="scientific">Araneus ventricosus</name>
    <name type="common">Orbweaver spider</name>
    <name type="synonym">Epeira ventricosa</name>
    <dbReference type="NCBI Taxonomy" id="182803"/>
    <lineage>
        <taxon>Eukaryota</taxon>
        <taxon>Metazoa</taxon>
        <taxon>Ecdysozoa</taxon>
        <taxon>Arthropoda</taxon>
        <taxon>Chelicerata</taxon>
        <taxon>Arachnida</taxon>
        <taxon>Araneae</taxon>
        <taxon>Araneomorphae</taxon>
        <taxon>Entelegynae</taxon>
        <taxon>Araneoidea</taxon>
        <taxon>Araneidae</taxon>
        <taxon>Araneus</taxon>
    </lineage>
</organism>
<name>A0A4Y2RIW4_ARAVE</name>
<dbReference type="EMBL" id="BGPR01017315">
    <property type="protein sequence ID" value="GBN75752.1"/>
    <property type="molecule type" value="Genomic_DNA"/>
</dbReference>
<dbReference type="AlphaFoldDB" id="A0A4Y2RIW4"/>
<gene>
    <name evidence="1" type="ORF">AVEN_185610_1</name>
</gene>
<proteinExistence type="predicted"/>
<protein>
    <submittedName>
        <fullName evidence="1">Uncharacterized protein</fullName>
    </submittedName>
</protein>
<sequence>MREWGNPSTFIKLFHSLKQKNLKHDIRVLTCNMPNSTLGNPPWNRKFPNTPNRVTKTIGFRRIFHDTLPMVLKMVPPTDSLEAESIASLFF</sequence>
<keyword evidence="2" id="KW-1185">Reference proteome</keyword>